<evidence type="ECO:0000259" key="2">
    <source>
        <dbReference type="SMART" id="SM00743"/>
    </source>
</evidence>
<feature type="compositionally biased region" description="Basic and acidic residues" evidence="1">
    <location>
        <begin position="216"/>
        <end position="236"/>
    </location>
</feature>
<evidence type="ECO:0000313" key="4">
    <source>
        <dbReference type="Proteomes" id="UP000886520"/>
    </source>
</evidence>
<dbReference type="CDD" id="cd20403">
    <property type="entry name" value="Tudor_Agenet_FMRP-like_rpt2"/>
    <property type="match status" value="1"/>
</dbReference>
<dbReference type="InterPro" id="IPR008395">
    <property type="entry name" value="Agenet-like_dom"/>
</dbReference>
<feature type="region of interest" description="Disordered" evidence="1">
    <location>
        <begin position="1999"/>
        <end position="2023"/>
    </location>
</feature>
<feature type="compositionally biased region" description="Basic and acidic residues" evidence="1">
    <location>
        <begin position="2128"/>
        <end position="2141"/>
    </location>
</feature>
<dbReference type="Pfam" id="PF05641">
    <property type="entry name" value="Agenet"/>
    <property type="match status" value="1"/>
</dbReference>
<feature type="compositionally biased region" description="Basic and acidic residues" evidence="1">
    <location>
        <begin position="2231"/>
        <end position="2250"/>
    </location>
</feature>
<feature type="compositionally biased region" description="Polar residues" evidence="1">
    <location>
        <begin position="2161"/>
        <end position="2185"/>
    </location>
</feature>
<dbReference type="CDD" id="cd20405">
    <property type="entry name" value="Tudor_Agenet_AtDUF_rpt1_3"/>
    <property type="match status" value="1"/>
</dbReference>
<evidence type="ECO:0000256" key="1">
    <source>
        <dbReference type="SAM" id="MobiDB-lite"/>
    </source>
</evidence>
<feature type="compositionally biased region" description="Basic and acidic residues" evidence="1">
    <location>
        <begin position="1867"/>
        <end position="1883"/>
    </location>
</feature>
<dbReference type="PANTHER" id="PTHR48429:SF1">
    <property type="entry name" value="AGENET DOMAIN-CONTAINING PROTEIN"/>
    <property type="match status" value="1"/>
</dbReference>
<feature type="region of interest" description="Disordered" evidence="1">
    <location>
        <begin position="2055"/>
        <end position="2303"/>
    </location>
</feature>
<feature type="domain" description="Agenet" evidence="2">
    <location>
        <begin position="1798"/>
        <end position="1856"/>
    </location>
</feature>
<dbReference type="SMART" id="SM00743">
    <property type="entry name" value="Agenet"/>
    <property type="match status" value="2"/>
</dbReference>
<feature type="compositionally biased region" description="Basic and acidic residues" evidence="1">
    <location>
        <begin position="2090"/>
        <end position="2108"/>
    </location>
</feature>
<proteinExistence type="predicted"/>
<dbReference type="PANTHER" id="PTHR48429">
    <property type="entry name" value="AGENET DOMAIN-CONTAINING PROTEIN"/>
    <property type="match status" value="1"/>
</dbReference>
<gene>
    <name evidence="3" type="ORF">GOP47_0002363</name>
</gene>
<evidence type="ECO:0000313" key="3">
    <source>
        <dbReference type="EMBL" id="KAI5082620.1"/>
    </source>
</evidence>
<feature type="region of interest" description="Disordered" evidence="1">
    <location>
        <begin position="1866"/>
        <end position="1913"/>
    </location>
</feature>
<dbReference type="InterPro" id="IPR055274">
    <property type="entry name" value="SWO1"/>
</dbReference>
<comment type="caution">
    <text evidence="3">The sequence shown here is derived from an EMBL/GenBank/DDBJ whole genome shotgun (WGS) entry which is preliminary data.</text>
</comment>
<dbReference type="EMBL" id="JABFUD020000003">
    <property type="protein sequence ID" value="KAI5082620.1"/>
    <property type="molecule type" value="Genomic_DNA"/>
</dbReference>
<dbReference type="Proteomes" id="UP000886520">
    <property type="component" value="Chromosome 2"/>
</dbReference>
<protein>
    <recommendedName>
        <fullName evidence="2">Agenet domain-containing protein</fullName>
    </recommendedName>
</protein>
<feature type="region of interest" description="Disordered" evidence="1">
    <location>
        <begin position="209"/>
        <end position="244"/>
    </location>
</feature>
<reference evidence="3" key="1">
    <citation type="submission" date="2021-01" db="EMBL/GenBank/DDBJ databases">
        <title>Adiantum capillus-veneris genome.</title>
        <authorList>
            <person name="Fang Y."/>
            <person name="Liao Q."/>
        </authorList>
    </citation>
    <scope>NUCLEOTIDE SEQUENCE</scope>
    <source>
        <strain evidence="3">H3</strain>
        <tissue evidence="3">Leaf</tissue>
    </source>
</reference>
<accession>A0A9D4V9Z7</accession>
<name>A0A9D4V9Z7_ADICA</name>
<feature type="compositionally biased region" description="Basic and acidic residues" evidence="1">
    <location>
        <begin position="2187"/>
        <end position="2221"/>
    </location>
</feature>
<dbReference type="InterPro" id="IPR014002">
    <property type="entry name" value="Agenet_dom_plant"/>
</dbReference>
<feature type="region of interest" description="Disordered" evidence="1">
    <location>
        <begin position="1263"/>
        <end position="1290"/>
    </location>
</feature>
<feature type="compositionally biased region" description="Basic residues" evidence="1">
    <location>
        <begin position="2014"/>
        <end position="2023"/>
    </location>
</feature>
<keyword evidence="4" id="KW-1185">Reference proteome</keyword>
<feature type="region of interest" description="Disordered" evidence="1">
    <location>
        <begin position="1071"/>
        <end position="1121"/>
    </location>
</feature>
<sequence length="2303" mass="246137">MDSYSEDLHLQNKGYVNDIPTNELSSLERDHEETRAHFGVDEPLEVQLRFELGSLVDTHVLIDTDGPRESHWDFVRQEQCRFQASSEENNTLLSHGKQDDLKSFDNCESWPGSANQVDAHLFIDGQDDVSMITEAFGGKDKSMNDLVEDDRGLLLPSTFRQCEEGTAWVGEDKEVLEVKAHSSVREDVDDGAVEASQMSVTTFDARLAGESSAEVGESHQRQGDEHKQNHEARHLASVEASQTSVTILDARLPSESSAEVGESHLRQVDEHKQNYKAQHLASVKEQSCETLTASPTNCTPESIVLAVSCKEANRNQECSKRDLVDCLQHELSRIDDIEASEKTETVDPTESVIRSVDNVQVFCVSVDTVGSKVDADAEVNDRRLSTISDPVEMKNDSDLILSTPLAQETRELSTEPMIQTSDLLGDTCVTADIGKGVIAAGGSCLDNTSRGSCIESESVLVDPVEKQNASNKQSAEVSNIQEEIGTKCNSISKNLQETTILSILEEPTADENAVEKIAASTEELKNLDEGNDFAREASDVKWETASKPSAIEPAESSLSAVPVIAAVPAGVPELSPMPGTPVLEQGGSHESGAVGTWNNRSAKSLEQSEEMQGISGATDLTCLAAQENISERELPAIEAPQTSGGHGDLKVTHNNMDPHKHAIDGALGLKGLGESNRTSKVDSSSKDILKKIVEGGSDCFKQEQLASDGNESILQEQMLNERITEDKAIGSSLFSAKPSLSNESKVPTEASHPGGILHVLLDVQKEGGADDSLPKNAPVQGHEKMIEHEGLADARMSCTSDIAGGARVAEGSSDSHLSGSARQVVESGPHEDPCPSQEKSGKRKADSSSRNNRLKDSARASPLQARSDQELMNAGAEGLGRRKGTPKSMAQKKGTERMEGFASPKKPSTKNSLARKKASSPMVQNVEASPAVKEGCLTPAFIGKTVSSVTARHHASPGFNGLETSVPMISSSQPFSEPQQVQLRAQILVYGSLIQGAAPEEALMVAAFSTATGGQVGKDTEASERAVWEKQWQAAVDRIQVKNSRDVLKDSSHANTALLSNSPLTTAKAAEAGSKPNCSSGMTNAMIDGRGAAGQPARASEASGTKAQASRPKTIDAAHDISVSRGSQTIVVAPPGSMTSTASLSVSSSLNESTIQPVKPRADSQQMTPQTFFPTPPLGPFVTGAPQWFATVPGSWIPQTQAAVYSNTPPLFTHAQTVVNSDVTSDTRRSTPSSSGTVMPVSSFGTTLFTPVVGGMSVTPTPIVDPLQNKQPLSELRPRKRKKTHSESYGASADVNSAYLTGITPGVGTPATFNTSHLQTGQACLGISSTGYLSSPSAPEALAVVVANTQLPKSSQETSLVAVHAKKVSAPSSANMPSADLPSIENFLEKSVNLQYSTKDLLQAQVSAEEAASFAASALKESEALWSQLKTQKSAGLIADIESQLVSSAFAVATAASVAKAAAAAAKAAYQAAVQAKRISEGVLEAGKQAAEPVDSRLLGNKADTTSQAWGMPESCNSILAAAKVASKQRLEAVSAATVRAENFESVVRAAELAANAITQVGSVMAMGDSVPFTLDMLLEAGPQGLHRLEDKVKTKPKSTALRSPRRTGTPKSIEREKKFPLKITSGKEAASQRDVQLDNWTSDSVMAVRPENDARINTELGVGLLKEFSKQKATDHMAVTVPASRQGLLTTRTEGGPEQEVLVADNKIVTGSLVEVMSDEKGLRGVWFSARVQSVDDEKVFVLYDDLLADDGYSPLEEWIQLKGSSGKAPRVRFAHPNTNVGFEGTRKRRREAMGSHKWSVGDQVDAWIRDGWWEGEIKEIIEDGESKAKVFFPGDGDTSIVKTSKLRPSLMWSNGHWVLWADAQQGKKESSRARTDPHEGDTPLAKRQKTEKAQSSGSMKQKPVPGSAAEASAVQKEASLFDSSTVNLPTDFKCFTAEGVAKPKQQGSKVVFGVPRPTKKRKLIEVSKHFGSAGGVSGTSAADTKVANNKTEGALVFAPGSSGSSRLDASKAKKRALHHPKVRPQKDANLEVKAFGIRNKKEKTVVATKTLVRKNTSNKEGLPSVSKNKEGKVIKKRNLPSENNQLKFQDKSDDKALPSDATHFEAHTLSIAGEEIGEETPLATQSKEKPNDANKREPFHAAQETDGSTVLPKGKEKQSSLQVTDSAVQSSVPASGKESTSQSVKKKETQPSKDNEEVAHRGSESQPNHESEKKPEVSSKKQPANSAKNGEKEISHPIKEPEKSKEVGKPASEIWEPRRTSRKIQPTSKLLEGLQTAPKLGKNSSSHDRGNRGGSKAPPHP</sequence>
<feature type="compositionally biased region" description="Basic and acidic residues" evidence="1">
    <location>
        <begin position="828"/>
        <end position="858"/>
    </location>
</feature>
<dbReference type="OrthoDB" id="433924at2759"/>
<feature type="region of interest" description="Disordered" evidence="1">
    <location>
        <begin position="806"/>
        <end position="926"/>
    </location>
</feature>
<feature type="domain" description="Agenet" evidence="2">
    <location>
        <begin position="1707"/>
        <end position="1771"/>
    </location>
</feature>
<organism evidence="3 4">
    <name type="scientific">Adiantum capillus-veneris</name>
    <name type="common">Maidenhair fern</name>
    <dbReference type="NCBI Taxonomy" id="13818"/>
    <lineage>
        <taxon>Eukaryota</taxon>
        <taxon>Viridiplantae</taxon>
        <taxon>Streptophyta</taxon>
        <taxon>Embryophyta</taxon>
        <taxon>Tracheophyta</taxon>
        <taxon>Polypodiopsida</taxon>
        <taxon>Polypodiidae</taxon>
        <taxon>Polypodiales</taxon>
        <taxon>Pteridineae</taxon>
        <taxon>Pteridaceae</taxon>
        <taxon>Vittarioideae</taxon>
        <taxon>Adiantum</taxon>
    </lineage>
</organism>
<feature type="compositionally biased region" description="Polar residues" evidence="1">
    <location>
        <begin position="812"/>
        <end position="821"/>
    </location>
</feature>
<feature type="region of interest" description="Disordered" evidence="1">
    <location>
        <begin position="1594"/>
        <end position="1620"/>
    </location>
</feature>